<keyword evidence="1" id="KW-0812">Transmembrane</keyword>
<protein>
    <submittedName>
        <fullName evidence="2">Uncharacterized protein</fullName>
    </submittedName>
</protein>
<keyword evidence="1" id="KW-1133">Transmembrane helix</keyword>
<evidence type="ECO:0000256" key="1">
    <source>
        <dbReference type="SAM" id="Phobius"/>
    </source>
</evidence>
<name>A0ABR9XDC4_9SPHI</name>
<evidence type="ECO:0000313" key="2">
    <source>
        <dbReference type="EMBL" id="MBE9665065.1"/>
    </source>
</evidence>
<feature type="transmembrane region" description="Helical" evidence="1">
    <location>
        <begin position="9"/>
        <end position="29"/>
    </location>
</feature>
<feature type="transmembrane region" description="Helical" evidence="1">
    <location>
        <begin position="84"/>
        <end position="102"/>
    </location>
</feature>
<accession>A0ABR9XDC4</accession>
<sequence>MKTRFLFPYYFKFIGIVLFLVHVPLVMFWRTGHSSPEHGFLSPHHLFFIFTVVLMVTGLVMIAFSKEKIEDEQITQLRLDSLQWAIYLNYFLLIGSLVFTTAADYKDILSVNLWLPLMFFIIRFRWMLYRLNRSLN</sequence>
<comment type="caution">
    <text evidence="2">The sequence shown here is derived from an EMBL/GenBank/DDBJ whole genome shotgun (WGS) entry which is preliminary data.</text>
</comment>
<feature type="transmembrane region" description="Helical" evidence="1">
    <location>
        <begin position="108"/>
        <end position="126"/>
    </location>
</feature>
<organism evidence="2 3">
    <name type="scientific">Mucilaginibacter boryungensis</name>
    <dbReference type="NCBI Taxonomy" id="768480"/>
    <lineage>
        <taxon>Bacteria</taxon>
        <taxon>Pseudomonadati</taxon>
        <taxon>Bacteroidota</taxon>
        <taxon>Sphingobacteriia</taxon>
        <taxon>Sphingobacteriales</taxon>
        <taxon>Sphingobacteriaceae</taxon>
        <taxon>Mucilaginibacter</taxon>
    </lineage>
</organism>
<proteinExistence type="predicted"/>
<gene>
    <name evidence="2" type="ORF">IRJ18_01745</name>
</gene>
<feature type="transmembrane region" description="Helical" evidence="1">
    <location>
        <begin position="44"/>
        <end position="64"/>
    </location>
</feature>
<dbReference type="RefSeq" id="WP_194104481.1">
    <property type="nucleotide sequence ID" value="NZ_JADFFM010000001.1"/>
</dbReference>
<evidence type="ECO:0000313" key="3">
    <source>
        <dbReference type="Proteomes" id="UP000632774"/>
    </source>
</evidence>
<keyword evidence="3" id="KW-1185">Reference proteome</keyword>
<reference evidence="2 3" key="1">
    <citation type="submission" date="2020-10" db="EMBL/GenBank/DDBJ databases">
        <title>Mucilaginibacter mali sp. nov., isolated from rhizosphere soil of apple orchard.</title>
        <authorList>
            <person name="Lee J.-S."/>
            <person name="Kim H.S."/>
            <person name="Kim J.-S."/>
        </authorList>
    </citation>
    <scope>NUCLEOTIDE SEQUENCE [LARGE SCALE GENOMIC DNA]</scope>
    <source>
        <strain evidence="2 3">KCTC 23157</strain>
    </source>
</reference>
<dbReference type="Proteomes" id="UP000632774">
    <property type="component" value="Unassembled WGS sequence"/>
</dbReference>
<keyword evidence="1" id="KW-0472">Membrane</keyword>
<dbReference type="EMBL" id="JADFFM010000001">
    <property type="protein sequence ID" value="MBE9665065.1"/>
    <property type="molecule type" value="Genomic_DNA"/>
</dbReference>